<proteinExistence type="predicted"/>
<gene>
    <name evidence="2" type="ORF">JKA74_03340</name>
</gene>
<evidence type="ECO:0000256" key="1">
    <source>
        <dbReference type="SAM" id="Phobius"/>
    </source>
</evidence>
<comment type="caution">
    <text evidence="2">The sequence shown here is derived from an EMBL/GenBank/DDBJ whole genome shotgun (WGS) entry which is preliminary data.</text>
</comment>
<accession>A0A934WW93</accession>
<keyword evidence="1" id="KW-1133">Transmembrane helix</keyword>
<feature type="transmembrane region" description="Helical" evidence="1">
    <location>
        <begin position="9"/>
        <end position="30"/>
    </location>
</feature>
<dbReference type="EMBL" id="JAEQBW010000001">
    <property type="protein sequence ID" value="MBK6264060.1"/>
    <property type="molecule type" value="Genomic_DNA"/>
</dbReference>
<feature type="transmembrane region" description="Helical" evidence="1">
    <location>
        <begin position="95"/>
        <end position="114"/>
    </location>
</feature>
<reference evidence="2" key="1">
    <citation type="submission" date="2021-01" db="EMBL/GenBank/DDBJ databases">
        <title>Marivirga aurantiaca sp. nov., isolated from intertidal surface sediments.</title>
        <authorList>
            <person name="Zhang M."/>
        </authorList>
    </citation>
    <scope>NUCLEOTIDE SEQUENCE</scope>
    <source>
        <strain evidence="2">S37H4</strain>
    </source>
</reference>
<keyword evidence="1" id="KW-0812">Transmembrane</keyword>
<feature type="transmembrane region" description="Helical" evidence="1">
    <location>
        <begin position="36"/>
        <end position="56"/>
    </location>
</feature>
<evidence type="ECO:0000313" key="2">
    <source>
        <dbReference type="EMBL" id="MBK6264060.1"/>
    </source>
</evidence>
<dbReference type="RefSeq" id="WP_201429738.1">
    <property type="nucleotide sequence ID" value="NZ_JAEQBW010000001.1"/>
</dbReference>
<name>A0A934WW93_9BACT</name>
<keyword evidence="3" id="KW-1185">Reference proteome</keyword>
<feature type="transmembrane region" description="Helical" evidence="1">
    <location>
        <begin position="68"/>
        <end position="89"/>
    </location>
</feature>
<dbReference type="AlphaFoldDB" id="A0A934WW93"/>
<protein>
    <submittedName>
        <fullName evidence="2">Uncharacterized protein</fullName>
    </submittedName>
</protein>
<dbReference type="Proteomes" id="UP000611723">
    <property type="component" value="Unassembled WGS sequence"/>
</dbReference>
<organism evidence="2 3">
    <name type="scientific">Marivirga aurantiaca</name>
    <dbReference type="NCBI Taxonomy" id="2802615"/>
    <lineage>
        <taxon>Bacteria</taxon>
        <taxon>Pseudomonadati</taxon>
        <taxon>Bacteroidota</taxon>
        <taxon>Cytophagia</taxon>
        <taxon>Cytophagales</taxon>
        <taxon>Marivirgaceae</taxon>
        <taxon>Marivirga</taxon>
    </lineage>
</organism>
<evidence type="ECO:0000313" key="3">
    <source>
        <dbReference type="Proteomes" id="UP000611723"/>
    </source>
</evidence>
<keyword evidence="1" id="KW-0472">Membrane</keyword>
<sequence>MMKLVLVQGLYYFFTGIWPILHIESFVAVSGPKQDIWLVKTVGVLITVIGATMLVHYFSRRKKPFKEIAFMAIASAMGFILIDTYYALVDRIWDVYLLDAVAQLILLISWLILIRKKALI</sequence>